<dbReference type="InterPro" id="IPR036640">
    <property type="entry name" value="ABC1_TM_sf"/>
</dbReference>
<dbReference type="Pfam" id="PF00005">
    <property type="entry name" value="ABC_tran"/>
    <property type="match status" value="1"/>
</dbReference>
<evidence type="ECO:0000313" key="10">
    <source>
        <dbReference type="EMBL" id="MFC6396936.1"/>
    </source>
</evidence>
<dbReference type="RefSeq" id="WP_343885922.1">
    <property type="nucleotide sequence ID" value="NZ_BAAAKI010000011.1"/>
</dbReference>
<dbReference type="SMART" id="SM00382">
    <property type="entry name" value="AAA"/>
    <property type="match status" value="1"/>
</dbReference>
<dbReference type="EMBL" id="JBHSUA010000016">
    <property type="protein sequence ID" value="MFC6396936.1"/>
    <property type="molecule type" value="Genomic_DNA"/>
</dbReference>
<keyword evidence="6 7" id="KW-0472">Membrane</keyword>
<dbReference type="InterPro" id="IPR003593">
    <property type="entry name" value="AAA+_ATPase"/>
</dbReference>
<feature type="transmembrane region" description="Helical" evidence="7">
    <location>
        <begin position="157"/>
        <end position="174"/>
    </location>
</feature>
<dbReference type="InterPro" id="IPR039421">
    <property type="entry name" value="Type_1_exporter"/>
</dbReference>
<feature type="domain" description="ABC transporter" evidence="8">
    <location>
        <begin position="332"/>
        <end position="535"/>
    </location>
</feature>
<evidence type="ECO:0000256" key="7">
    <source>
        <dbReference type="SAM" id="Phobius"/>
    </source>
</evidence>
<feature type="transmembrane region" description="Helical" evidence="7">
    <location>
        <begin position="234"/>
        <end position="260"/>
    </location>
</feature>
<organism evidence="10 11">
    <name type="scientific">Luteococcus sanguinis</name>
    <dbReference type="NCBI Taxonomy" id="174038"/>
    <lineage>
        <taxon>Bacteria</taxon>
        <taxon>Bacillati</taxon>
        <taxon>Actinomycetota</taxon>
        <taxon>Actinomycetes</taxon>
        <taxon>Propionibacteriales</taxon>
        <taxon>Propionibacteriaceae</taxon>
        <taxon>Luteococcus</taxon>
    </lineage>
</organism>
<dbReference type="InterPro" id="IPR003439">
    <property type="entry name" value="ABC_transporter-like_ATP-bd"/>
</dbReference>
<sequence>MALVRDLLRTTPGARGRFTLTILLAALASGASVALMAVSGWLLSRAAEHPPVLYLEAAAVAVRFFGISRGVARYAERIVGHDLSLRLQGALRLRSYDALSRTTLLGRRRGDLLTRLVADVDAVQDAIVRVAVPMLSSALVVLFTCTGLALFDPASAAVLFTSALVASVLLPWLAQATSRRADASIVPARGELADRADELSQAAADVVAFGATDDQLAEVLAVHRRLERAERRSAWVRGLATGGQVLAAGAAVIGALWFGAHAVHDGRMRGRALAVVVLTPLALHEVFGTFALAGQTWTRSRTALARVAQMLAAPAVGRGDRPEASAAAEPSITLRDLSAGWPGQPPVVEHLDLTVRAGERVALVGPSGIGKTTVLATVMGLIDPVAGEVTTSGQVGYLAQDAHLFATSIAENVRIGNRDATDDQVRDALRAAGVDLDPSRLVSWHGGSLSGGEARRVALARVLVASTTQALLLDEPTEHLDAETAEALVDDLWRATATRATILVTHDSRLIQRCDRVVELPGHVRADSMPRPDRR</sequence>
<evidence type="ECO:0000256" key="4">
    <source>
        <dbReference type="ARBA" id="ARBA00022840"/>
    </source>
</evidence>
<dbReference type="PANTHER" id="PTHR24221">
    <property type="entry name" value="ATP-BINDING CASSETTE SUB-FAMILY B"/>
    <property type="match status" value="1"/>
</dbReference>
<dbReference type="InterPro" id="IPR011527">
    <property type="entry name" value="ABC1_TM_dom"/>
</dbReference>
<feature type="transmembrane region" description="Helical" evidence="7">
    <location>
        <begin position="20"/>
        <end position="43"/>
    </location>
</feature>
<dbReference type="InterPro" id="IPR014223">
    <property type="entry name" value="ABC_CydC/D"/>
</dbReference>
<feature type="domain" description="ABC transmembrane type-1" evidence="9">
    <location>
        <begin position="20"/>
        <end position="299"/>
    </location>
</feature>
<dbReference type="SUPFAM" id="SSF52540">
    <property type="entry name" value="P-loop containing nucleoside triphosphate hydrolases"/>
    <property type="match status" value="1"/>
</dbReference>
<dbReference type="Gene3D" id="3.40.50.300">
    <property type="entry name" value="P-loop containing nucleotide triphosphate hydrolases"/>
    <property type="match status" value="1"/>
</dbReference>
<evidence type="ECO:0000256" key="1">
    <source>
        <dbReference type="ARBA" id="ARBA00004651"/>
    </source>
</evidence>
<dbReference type="InterPro" id="IPR017871">
    <property type="entry name" value="ABC_transporter-like_CS"/>
</dbReference>
<keyword evidence="3" id="KW-0547">Nucleotide-binding</keyword>
<evidence type="ECO:0000256" key="5">
    <source>
        <dbReference type="ARBA" id="ARBA00022989"/>
    </source>
</evidence>
<dbReference type="CDD" id="cd03228">
    <property type="entry name" value="ABCC_MRP_Like"/>
    <property type="match status" value="1"/>
</dbReference>
<comment type="subcellular location">
    <subcellularLocation>
        <location evidence="1">Cell membrane</location>
        <topology evidence="1">Multi-pass membrane protein</topology>
    </subcellularLocation>
</comment>
<dbReference type="Proteomes" id="UP001596266">
    <property type="component" value="Unassembled WGS sequence"/>
</dbReference>
<dbReference type="PROSITE" id="PS50929">
    <property type="entry name" value="ABC_TM1F"/>
    <property type="match status" value="1"/>
</dbReference>
<keyword evidence="11" id="KW-1185">Reference proteome</keyword>
<protein>
    <submittedName>
        <fullName evidence="10">Thiol reductant ABC exporter subunit CydC</fullName>
    </submittedName>
</protein>
<evidence type="ECO:0000256" key="2">
    <source>
        <dbReference type="ARBA" id="ARBA00022692"/>
    </source>
</evidence>
<keyword evidence="2 7" id="KW-0812">Transmembrane</keyword>
<accession>A0ABW1X1D0</accession>
<dbReference type="NCBIfam" id="TIGR02868">
    <property type="entry name" value="CydC"/>
    <property type="match status" value="1"/>
</dbReference>
<comment type="caution">
    <text evidence="10">The sequence shown here is derived from an EMBL/GenBank/DDBJ whole genome shotgun (WGS) entry which is preliminary data.</text>
</comment>
<evidence type="ECO:0000259" key="8">
    <source>
        <dbReference type="PROSITE" id="PS50893"/>
    </source>
</evidence>
<reference evidence="11" key="1">
    <citation type="journal article" date="2019" name="Int. J. Syst. Evol. Microbiol.">
        <title>The Global Catalogue of Microorganisms (GCM) 10K type strain sequencing project: providing services to taxonomists for standard genome sequencing and annotation.</title>
        <authorList>
            <consortium name="The Broad Institute Genomics Platform"/>
            <consortium name="The Broad Institute Genome Sequencing Center for Infectious Disease"/>
            <person name="Wu L."/>
            <person name="Ma J."/>
        </authorList>
    </citation>
    <scope>NUCLEOTIDE SEQUENCE [LARGE SCALE GENOMIC DNA]</scope>
    <source>
        <strain evidence="11">CGMCC 1.15277</strain>
    </source>
</reference>
<evidence type="ECO:0000256" key="6">
    <source>
        <dbReference type="ARBA" id="ARBA00023136"/>
    </source>
</evidence>
<feature type="transmembrane region" description="Helical" evidence="7">
    <location>
        <begin position="130"/>
        <end position="151"/>
    </location>
</feature>
<name>A0ABW1X1D0_9ACTN</name>
<keyword evidence="4" id="KW-0067">ATP-binding</keyword>
<keyword evidence="5 7" id="KW-1133">Transmembrane helix</keyword>
<dbReference type="PROSITE" id="PS00211">
    <property type="entry name" value="ABC_TRANSPORTER_1"/>
    <property type="match status" value="1"/>
</dbReference>
<dbReference type="PANTHER" id="PTHR24221:SF653">
    <property type="entry name" value="TRANSPORT ATP-BINDING PROTEIN CYDC"/>
    <property type="match status" value="1"/>
</dbReference>
<evidence type="ECO:0000313" key="11">
    <source>
        <dbReference type="Proteomes" id="UP001596266"/>
    </source>
</evidence>
<dbReference type="Pfam" id="PF00664">
    <property type="entry name" value="ABC_membrane"/>
    <property type="match status" value="1"/>
</dbReference>
<evidence type="ECO:0000256" key="3">
    <source>
        <dbReference type="ARBA" id="ARBA00022741"/>
    </source>
</evidence>
<dbReference type="Gene3D" id="1.20.1560.10">
    <property type="entry name" value="ABC transporter type 1, transmembrane domain"/>
    <property type="match status" value="1"/>
</dbReference>
<dbReference type="SUPFAM" id="SSF90123">
    <property type="entry name" value="ABC transporter transmembrane region"/>
    <property type="match status" value="1"/>
</dbReference>
<dbReference type="PROSITE" id="PS50893">
    <property type="entry name" value="ABC_TRANSPORTER_2"/>
    <property type="match status" value="1"/>
</dbReference>
<proteinExistence type="predicted"/>
<feature type="transmembrane region" description="Helical" evidence="7">
    <location>
        <begin position="272"/>
        <end position="293"/>
    </location>
</feature>
<dbReference type="InterPro" id="IPR027417">
    <property type="entry name" value="P-loop_NTPase"/>
</dbReference>
<gene>
    <name evidence="10" type="primary">cydC</name>
    <name evidence="10" type="ORF">ACFP57_08055</name>
</gene>
<evidence type="ECO:0000259" key="9">
    <source>
        <dbReference type="PROSITE" id="PS50929"/>
    </source>
</evidence>